<proteinExistence type="predicted"/>
<name>A0AC61RBK6_9BACT</name>
<dbReference type="Proteomes" id="UP000306319">
    <property type="component" value="Unassembled WGS sequence"/>
</dbReference>
<sequence length="784" mass="87376">MIRTFTSDLRRNITKILCLTIGMSVSMVLVAKIYYEKTYDLFFKDSERIYLVYEQFDSPDGTYDFDQTSGAYPPAMKRYLPQVEEATRFTWLTEGSIILEDGQTLESGGIKVADSCMFDVFRVDILAGNPHEALSVANHCMIPVSLAERIGGDPVGKVFSVPNISEDYRAVISGVYEDFPENSSLPNSIFMSLSTLKALGWDGSDNWIGNDAYKSFVKLKKGVSPDELDAGIRRMLTDNLPKEYLQERNFNIGVKPLVGYHSSGKDTGMVILMLTILAILMMLSSTMDYLMIVAGQVRSRSKEMAIRKCFGTGHAKIFRMIIGESALYVAISALLSVLLIFSLKGLCEYMVGVTPEVMFATPYMWLVQLLVIVLLLLLTGVVPAVVYTRTGIVAGLKMKASHNRIWKLALLGIQFCLSGGLICMLVLIGLQYRTVSNYDMGYDYSDIGMVKIENKWKDGAAKVMEELRKLSCVEVVGSGSQNFVTMASGGEIWEDERPDVVLPIADMMNVNREIFDVLGLKFIQGGTFPENPSEDMNAVVVDERMIKGMRDVFGIEDDNLIGRRFKSSSHGEDKEYTICGVVSNIHRGGFGLEIDTRPAVFFPSDKPEWVIYVRFDDMTGDNLKYAQSTLDSVVKDNESYIVPYGLQFDRFTYEIRKFAAMVLIVGIAVLLIALSGLSGYVADEVENRSKEIAIRKVSGTPEWKIVRLFCIDVLKISLPSLLIGALVAMWAGSEWLTNFSIKAEVSPVIFLLAIACLQLLILAMVVIGSIRVARKNPIEYLRNE</sequence>
<dbReference type="EMBL" id="SRYB01000024">
    <property type="protein sequence ID" value="TGY77501.1"/>
    <property type="molecule type" value="Genomic_DNA"/>
</dbReference>
<evidence type="ECO:0000313" key="2">
    <source>
        <dbReference type="Proteomes" id="UP000306319"/>
    </source>
</evidence>
<comment type="caution">
    <text evidence="1">The sequence shown here is derived from an EMBL/GenBank/DDBJ whole genome shotgun (WGS) entry which is preliminary data.</text>
</comment>
<organism evidence="1 2">
    <name type="scientific">Lepagella muris</name>
    <dbReference type="NCBI Taxonomy" id="3032870"/>
    <lineage>
        <taxon>Bacteria</taxon>
        <taxon>Pseudomonadati</taxon>
        <taxon>Bacteroidota</taxon>
        <taxon>Bacteroidia</taxon>
        <taxon>Bacteroidales</taxon>
        <taxon>Muribaculaceae</taxon>
        <taxon>Lepagella</taxon>
    </lineage>
</organism>
<accession>A0AC61RBK6</accession>
<protein>
    <submittedName>
        <fullName evidence="1">FtsX-like permease family protein</fullName>
    </submittedName>
</protein>
<gene>
    <name evidence="1" type="ORF">E5331_14445</name>
</gene>
<keyword evidence="2" id="KW-1185">Reference proteome</keyword>
<reference evidence="1" key="1">
    <citation type="submission" date="2019-04" db="EMBL/GenBank/DDBJ databases">
        <title>Microbes associate with the intestines of laboratory mice.</title>
        <authorList>
            <person name="Navarre W."/>
            <person name="Wong E."/>
            <person name="Huang K."/>
            <person name="Tropini C."/>
            <person name="Ng K."/>
            <person name="Yu B."/>
        </authorList>
    </citation>
    <scope>NUCLEOTIDE SEQUENCE</scope>
    <source>
        <strain evidence="1">NM04_E33</strain>
    </source>
</reference>
<evidence type="ECO:0000313" key="1">
    <source>
        <dbReference type="EMBL" id="TGY77501.1"/>
    </source>
</evidence>